<keyword evidence="8" id="KW-1185">Reference proteome</keyword>
<evidence type="ECO:0000256" key="4">
    <source>
        <dbReference type="ARBA" id="ARBA00022801"/>
    </source>
</evidence>
<keyword evidence="3 6" id="KW-0645">Protease</keyword>
<dbReference type="Proteomes" id="UP000294321">
    <property type="component" value="Chromosome"/>
</dbReference>
<name>A0A4P6ZKE2_9LACO</name>
<dbReference type="InterPro" id="IPR005322">
    <property type="entry name" value="Peptidase_C69"/>
</dbReference>
<comment type="similarity">
    <text evidence="2 6">Belongs to the peptidase C69 family.</text>
</comment>
<dbReference type="Pfam" id="PF03577">
    <property type="entry name" value="Peptidase_C69"/>
    <property type="match status" value="1"/>
</dbReference>
<dbReference type="InterPro" id="IPR047804">
    <property type="entry name" value="C69_dipept_A-like"/>
</dbReference>
<dbReference type="KEGG" id="lji:ELX58_03380"/>
<gene>
    <name evidence="7" type="ORF">ELX58_03380</name>
</gene>
<dbReference type="GO" id="GO:0070004">
    <property type="term" value="F:cysteine-type exopeptidase activity"/>
    <property type="evidence" value="ECO:0007669"/>
    <property type="project" value="InterPro"/>
</dbReference>
<evidence type="ECO:0000256" key="5">
    <source>
        <dbReference type="ARBA" id="ARBA00022997"/>
    </source>
</evidence>
<dbReference type="PANTHER" id="PTHR12994">
    <property type="entry name" value="SECERNIN"/>
    <property type="match status" value="1"/>
</dbReference>
<proteinExistence type="inferred from homology"/>
<sequence length="475" mass="54313">MRKYSDNCTSILIGKKASIDGSTIIARNEDYFTPYNPKTFLVRPANDKKDRVYTSPTTGVMIPLPTHAYRYTCCPSTYDPEVNPAIAKDNPFYEEAGVNEKNVAMSATESAFTNARFKGFDPLVKHGVNEDSMVTVVLPYIDSAKAGVKRLGKLIEKFGTGQSNGISFADKDNIWYFESIGGHQWVAERIPDDCYALAPNQINIQNVDFKDHKNFMWSSHLKKFVKKHHLNPEPGTFNLRKIAGTHGNLDRHYNTPRAWYGVKLFSPKIAEKLTPTSGNIPFILHANRKLTVEDAEYYLASHYQNTKYDPTNLKKPVFRPIGIDRGQESHIIQIRNNVPADYSVVEWLAMGLFAYSPYVPFFTNILKTPANYQIADQNHYTMKSAFWMYKTLAALVNQNYKKYADMINTYKEKCQEYANHRVHWTDEKAKDLQPEQLQEFLTKASCDTSDEITERTMQVIGKLVKQALHSPDFAY</sequence>
<keyword evidence="4 6" id="KW-0378">Hydrolase</keyword>
<evidence type="ECO:0000313" key="7">
    <source>
        <dbReference type="EMBL" id="QBP18196.1"/>
    </source>
</evidence>
<dbReference type="RefSeq" id="WP_133441757.1">
    <property type="nucleotide sequence ID" value="NZ_CP034726.1"/>
</dbReference>
<dbReference type="EC" id="3.4.-.-" evidence="6"/>
<evidence type="ECO:0000313" key="8">
    <source>
        <dbReference type="Proteomes" id="UP000294321"/>
    </source>
</evidence>
<protein>
    <recommendedName>
        <fullName evidence="6">Dipeptidase</fullName>
        <ecNumber evidence="6">3.4.-.-</ecNumber>
    </recommendedName>
</protein>
<dbReference type="AlphaFoldDB" id="A0A4P6ZKE2"/>
<dbReference type="Gene3D" id="3.60.60.10">
    <property type="entry name" value="Penicillin V Acylase, Chain A"/>
    <property type="match status" value="1"/>
</dbReference>
<evidence type="ECO:0000256" key="1">
    <source>
        <dbReference type="ARBA" id="ARBA00001670"/>
    </source>
</evidence>
<dbReference type="OrthoDB" id="9764088at2"/>
<dbReference type="EMBL" id="CP034726">
    <property type="protein sequence ID" value="QBP18196.1"/>
    <property type="molecule type" value="Genomic_DNA"/>
</dbReference>
<accession>A0A4P6ZKE2</accession>
<dbReference type="GO" id="GO:0006508">
    <property type="term" value="P:proteolysis"/>
    <property type="evidence" value="ECO:0007669"/>
    <property type="project" value="UniProtKB-KW"/>
</dbReference>
<evidence type="ECO:0000256" key="3">
    <source>
        <dbReference type="ARBA" id="ARBA00022670"/>
    </source>
</evidence>
<evidence type="ECO:0000256" key="6">
    <source>
        <dbReference type="RuleBase" id="RU364089"/>
    </source>
</evidence>
<keyword evidence="5 6" id="KW-0224">Dipeptidase</keyword>
<dbReference type="NCBIfam" id="NF033678">
    <property type="entry name" value="C69_fam_dipept"/>
    <property type="match status" value="1"/>
</dbReference>
<reference evidence="8" key="1">
    <citation type="submission" date="2018-12" db="EMBL/GenBank/DDBJ databases">
        <title>A new species of lactobacillus.</title>
        <authorList>
            <person name="Jian Y."/>
            <person name="Xin L."/>
            <person name="Hong Z.J."/>
            <person name="Ming L.Z."/>
            <person name="Hong X.Z."/>
        </authorList>
    </citation>
    <scope>NUCLEOTIDE SEQUENCE [LARGE SCALE GENOMIC DNA]</scope>
    <source>
        <strain evidence="8">HSLZ-75</strain>
    </source>
</reference>
<organism evidence="7 8">
    <name type="scientific">Acetilactobacillus jinshanensis</name>
    <dbReference type="NCBI Taxonomy" id="1720083"/>
    <lineage>
        <taxon>Bacteria</taxon>
        <taxon>Bacillati</taxon>
        <taxon>Bacillota</taxon>
        <taxon>Bacilli</taxon>
        <taxon>Lactobacillales</taxon>
        <taxon>Lactobacillaceae</taxon>
        <taxon>Acetilactobacillus</taxon>
    </lineage>
</organism>
<evidence type="ECO:0000256" key="2">
    <source>
        <dbReference type="ARBA" id="ARBA00007225"/>
    </source>
</evidence>
<dbReference type="GO" id="GO:0016805">
    <property type="term" value="F:dipeptidase activity"/>
    <property type="evidence" value="ECO:0007669"/>
    <property type="project" value="UniProtKB-KW"/>
</dbReference>
<dbReference type="PANTHER" id="PTHR12994:SF17">
    <property type="entry name" value="LD30995P"/>
    <property type="match status" value="1"/>
</dbReference>
<comment type="catalytic activity">
    <reaction evidence="1">
        <text>an L-aminoacyl-L-amino acid + H2O = 2 an L-alpha-amino acid</text>
        <dbReference type="Rhea" id="RHEA:48940"/>
        <dbReference type="ChEBI" id="CHEBI:15377"/>
        <dbReference type="ChEBI" id="CHEBI:59869"/>
        <dbReference type="ChEBI" id="CHEBI:77460"/>
        <dbReference type="EC" id="3.4.13.19"/>
    </reaction>
</comment>